<dbReference type="Proteomes" id="UP001500979">
    <property type="component" value="Unassembled WGS sequence"/>
</dbReference>
<evidence type="ECO:0000313" key="4">
    <source>
        <dbReference type="Proteomes" id="UP001500979"/>
    </source>
</evidence>
<feature type="transmembrane region" description="Helical" evidence="2">
    <location>
        <begin position="260"/>
        <end position="282"/>
    </location>
</feature>
<feature type="transmembrane region" description="Helical" evidence="2">
    <location>
        <begin position="116"/>
        <end position="136"/>
    </location>
</feature>
<name>A0ABN3VFV3_9PSEU</name>
<feature type="compositionally biased region" description="Gly residues" evidence="1">
    <location>
        <begin position="450"/>
        <end position="468"/>
    </location>
</feature>
<keyword evidence="2" id="KW-0812">Transmembrane</keyword>
<feature type="compositionally biased region" description="Low complexity" evidence="1">
    <location>
        <begin position="469"/>
        <end position="480"/>
    </location>
</feature>
<comment type="caution">
    <text evidence="3">The sequence shown here is derived from an EMBL/GenBank/DDBJ whole genome shotgun (WGS) entry which is preliminary data.</text>
</comment>
<feature type="transmembrane region" description="Helical" evidence="2">
    <location>
        <begin position="172"/>
        <end position="192"/>
    </location>
</feature>
<feature type="compositionally biased region" description="Gly residues" evidence="1">
    <location>
        <begin position="409"/>
        <end position="426"/>
    </location>
</feature>
<feature type="transmembrane region" description="Helical" evidence="2">
    <location>
        <begin position="75"/>
        <end position="95"/>
    </location>
</feature>
<evidence type="ECO:0000256" key="2">
    <source>
        <dbReference type="SAM" id="Phobius"/>
    </source>
</evidence>
<feature type="compositionally biased region" description="Gly residues" evidence="1">
    <location>
        <begin position="357"/>
        <end position="371"/>
    </location>
</feature>
<proteinExistence type="predicted"/>
<feature type="transmembrane region" description="Helical" evidence="2">
    <location>
        <begin position="230"/>
        <end position="253"/>
    </location>
</feature>
<gene>
    <name evidence="3" type="ORF">GCM10010470_37450</name>
</gene>
<feature type="transmembrane region" description="Helical" evidence="2">
    <location>
        <begin position="199"/>
        <end position="218"/>
    </location>
</feature>
<accession>A0ABN3VFV3</accession>
<keyword evidence="4" id="KW-1185">Reference proteome</keyword>
<keyword evidence="2" id="KW-0472">Membrane</keyword>
<keyword evidence="2" id="KW-1133">Transmembrane helix</keyword>
<protein>
    <recommendedName>
        <fullName evidence="5">TrbL/VirB6 plasmid conjugal transfer protein</fullName>
    </recommendedName>
</protein>
<evidence type="ECO:0000313" key="3">
    <source>
        <dbReference type="EMBL" id="GAA2798782.1"/>
    </source>
</evidence>
<sequence>MPIPVFPIDPIGSIGDSFGSIGDALGSKLKELVVSAFESAMQALWDGSLWILREAFKLADQFSVFTVDTREGPIAVLWPMMLWISGVLALGLFFWQMTMTSLRGGRGFMRLVGGPVQYGIALAITVGMVAGFLTAADGLTNGILEYGLQSANFQDALTHTTFADGAVDGVKAVVLGICAFIGVIPAGIGYVLEMLFREAAIYVLVATIPITAAGLLANVTKSWFWKAVRWILACIAMKPVLALTLVLGVAIAGGSKGLSGLLAGVGVLIISILVPFVLFRLFAFVDPNSDAGAAFRDALSSAGIDSYGANNPAMQAAGAGAGGGGGGGGDAQESANTGRFDEAMADYANDEMDTHGVGSGSGGGSGGGGGQSSNASSAPDSGDEDDSDGGSGSAPAANSGQVTASDGIGPQGVGSDGGASGNAGGGGDHEPPPPEPPDHGGHGPDDDGGGPHGGGGGGPKSSGGGGGAASSEAAEAAVIV</sequence>
<evidence type="ECO:0008006" key="5">
    <source>
        <dbReference type="Google" id="ProtNLM"/>
    </source>
</evidence>
<feature type="compositionally biased region" description="Basic and acidic residues" evidence="1">
    <location>
        <begin position="427"/>
        <end position="445"/>
    </location>
</feature>
<dbReference type="RefSeq" id="WP_344681447.1">
    <property type="nucleotide sequence ID" value="NZ_BAAAUX010000015.1"/>
</dbReference>
<feature type="region of interest" description="Disordered" evidence="1">
    <location>
        <begin position="351"/>
        <end position="480"/>
    </location>
</feature>
<organism evidence="3 4">
    <name type="scientific">Saccharopolyspora taberi</name>
    <dbReference type="NCBI Taxonomy" id="60895"/>
    <lineage>
        <taxon>Bacteria</taxon>
        <taxon>Bacillati</taxon>
        <taxon>Actinomycetota</taxon>
        <taxon>Actinomycetes</taxon>
        <taxon>Pseudonocardiales</taxon>
        <taxon>Pseudonocardiaceae</taxon>
        <taxon>Saccharopolyspora</taxon>
    </lineage>
</organism>
<reference evidence="3 4" key="1">
    <citation type="journal article" date="2019" name="Int. J. Syst. Evol. Microbiol.">
        <title>The Global Catalogue of Microorganisms (GCM) 10K type strain sequencing project: providing services to taxonomists for standard genome sequencing and annotation.</title>
        <authorList>
            <consortium name="The Broad Institute Genomics Platform"/>
            <consortium name="The Broad Institute Genome Sequencing Center for Infectious Disease"/>
            <person name="Wu L."/>
            <person name="Ma J."/>
        </authorList>
    </citation>
    <scope>NUCLEOTIDE SEQUENCE [LARGE SCALE GENOMIC DNA]</scope>
    <source>
        <strain evidence="3 4">JCM 9383</strain>
    </source>
</reference>
<dbReference type="EMBL" id="BAAAUX010000015">
    <property type="protein sequence ID" value="GAA2798782.1"/>
    <property type="molecule type" value="Genomic_DNA"/>
</dbReference>
<evidence type="ECO:0000256" key="1">
    <source>
        <dbReference type="SAM" id="MobiDB-lite"/>
    </source>
</evidence>